<dbReference type="SMART" id="SM00257">
    <property type="entry name" value="LysM"/>
    <property type="match status" value="1"/>
</dbReference>
<proteinExistence type="predicted"/>
<dbReference type="InterPro" id="IPR014248">
    <property type="entry name" value="Spore_coat_assembly_SafA"/>
</dbReference>
<dbReference type="EMBL" id="JAUIYO010000001">
    <property type="protein sequence ID" value="MFK2824508.1"/>
    <property type="molecule type" value="Genomic_DNA"/>
</dbReference>
<evidence type="ECO:0000313" key="4">
    <source>
        <dbReference type="Proteomes" id="UP001619911"/>
    </source>
</evidence>
<sequence length="511" mass="56602">MRIHIVQKGDTLWTIAKKYGVNFDELKKLNAQLSNPDLIMPGMKIKVPTPAGSPKKEMPKKAKEAPIVPSPAPVKEQPVPVPPIEIEEEQPMPISPVTEQPMQIPPAKEQPKPVSPVKEQPMPVSPVKKQPKPAMPPLPPIIPEVEINQIFQMNMNQMQQTVQPQAPPSVPNPPAKPNNIFPGLGKKEEEIESPSLPIAPPPMPEMEMAPQLQGGCTYQMNPWMNMHQMAPQVQGYGMHPGLYPHWCVPMPMQPSYGAVENEMMQAPHSAVENKMMESPEQTPPNYPMMESPEQTLPNYPMMESPEQIPPNYPMMHYPSPDQVQGMQEQMQAMPMPYAPQMYPAPSYPMQPYPTPGNCVPVTPVMPGSGYCPPYGMGMMPHPPMGYGMESPEYMMPSNVMGANQPMVHPAMMPPNVMGANQPMVQPANVMGANQPMVQPANVMGANQPMVQPANVMGANQPMIHPAHMNDYYHHPMMHPSYGMAMPYQQPPSKLPGQSGCGSQRFDEEDEE</sequence>
<accession>A0ABW8I4T6</accession>
<dbReference type="NCBIfam" id="TIGR02899">
    <property type="entry name" value="spore_safA"/>
    <property type="match status" value="1"/>
</dbReference>
<dbReference type="RefSeq" id="WP_404314092.1">
    <property type="nucleotide sequence ID" value="NZ_JAUIYO010000001.1"/>
</dbReference>
<name>A0ABW8I4T6_9BACI</name>
<keyword evidence="4" id="KW-1185">Reference proteome</keyword>
<dbReference type="Pfam" id="PF01476">
    <property type="entry name" value="LysM"/>
    <property type="match status" value="1"/>
</dbReference>
<dbReference type="InterPro" id="IPR018392">
    <property type="entry name" value="LysM"/>
</dbReference>
<feature type="region of interest" description="Disordered" evidence="1">
    <location>
        <begin position="104"/>
        <end position="134"/>
    </location>
</feature>
<dbReference type="PANTHER" id="PTHR33734">
    <property type="entry name" value="LYSM DOMAIN-CONTAINING GPI-ANCHORED PROTEIN 2"/>
    <property type="match status" value="1"/>
</dbReference>
<feature type="region of interest" description="Disordered" evidence="1">
    <location>
        <begin position="485"/>
        <end position="511"/>
    </location>
</feature>
<feature type="compositionally biased region" description="Basic and acidic residues" evidence="1">
    <location>
        <begin position="54"/>
        <end position="64"/>
    </location>
</feature>
<dbReference type="InterPro" id="IPR036779">
    <property type="entry name" value="LysM_dom_sf"/>
</dbReference>
<evidence type="ECO:0000313" key="3">
    <source>
        <dbReference type="EMBL" id="MFK2824508.1"/>
    </source>
</evidence>
<dbReference type="SUPFAM" id="SSF54106">
    <property type="entry name" value="LysM domain"/>
    <property type="match status" value="1"/>
</dbReference>
<feature type="domain" description="LysM" evidence="2">
    <location>
        <begin position="2"/>
        <end position="47"/>
    </location>
</feature>
<gene>
    <name evidence="3" type="primary">safA</name>
    <name evidence="3" type="ORF">QYG89_02195</name>
</gene>
<organism evidence="3 4">
    <name type="scientific">Bacillus lumedeiriae</name>
    <dbReference type="NCBI Taxonomy" id="3058829"/>
    <lineage>
        <taxon>Bacteria</taxon>
        <taxon>Bacillati</taxon>
        <taxon>Bacillota</taxon>
        <taxon>Bacilli</taxon>
        <taxon>Bacillales</taxon>
        <taxon>Bacillaceae</taxon>
        <taxon>Bacillus</taxon>
    </lineage>
</organism>
<reference evidence="3 4" key="1">
    <citation type="submission" date="2023-07" db="EMBL/GenBank/DDBJ databases">
        <title>Bacillus lucianemedeirus sp. nov, a new species isolated from an immunobiological production facility.</title>
        <authorList>
            <person name="Costa L.V."/>
            <person name="Miranda R.V.S.L."/>
            <person name="Brandao M.L.L."/>
            <person name="Reis C.M.F."/>
            <person name="Frazao A.M."/>
            <person name="Cruz F.V."/>
            <person name="Baio P.V.P."/>
            <person name="Veras J.F.C."/>
            <person name="Ramos J.N."/>
            <person name="Vieira V."/>
        </authorList>
    </citation>
    <scope>NUCLEOTIDE SEQUENCE [LARGE SCALE GENOMIC DNA]</scope>
    <source>
        <strain evidence="3 4">B190/17</strain>
    </source>
</reference>
<dbReference type="Proteomes" id="UP001619911">
    <property type="component" value="Unassembled WGS sequence"/>
</dbReference>
<comment type="caution">
    <text evidence="3">The sequence shown here is derived from an EMBL/GenBank/DDBJ whole genome shotgun (WGS) entry which is preliminary data.</text>
</comment>
<evidence type="ECO:0000256" key="1">
    <source>
        <dbReference type="SAM" id="MobiDB-lite"/>
    </source>
</evidence>
<dbReference type="CDD" id="cd00118">
    <property type="entry name" value="LysM"/>
    <property type="match status" value="1"/>
</dbReference>
<dbReference type="PROSITE" id="PS51782">
    <property type="entry name" value="LYSM"/>
    <property type="match status" value="1"/>
</dbReference>
<evidence type="ECO:0000259" key="2">
    <source>
        <dbReference type="PROSITE" id="PS51782"/>
    </source>
</evidence>
<feature type="region of interest" description="Disordered" evidence="1">
    <location>
        <begin position="49"/>
        <end position="77"/>
    </location>
</feature>
<dbReference type="PANTHER" id="PTHR33734:SF34">
    <property type="entry name" value="SPOIVD-ASSOCIATED FACTOR A"/>
    <property type="match status" value="1"/>
</dbReference>
<protein>
    <submittedName>
        <fullName evidence="3">SafA/ExsA family spore coat assembly protein</fullName>
    </submittedName>
</protein>
<dbReference type="Gene3D" id="3.10.350.10">
    <property type="entry name" value="LysM domain"/>
    <property type="match status" value="1"/>
</dbReference>